<feature type="binding site" evidence="9">
    <location>
        <position position="107"/>
    </location>
    <ligand>
        <name>Mg(2+)</name>
        <dbReference type="ChEBI" id="CHEBI:18420"/>
    </ligand>
</feature>
<evidence type="ECO:0000256" key="5">
    <source>
        <dbReference type="ARBA" id="ARBA00022756"/>
    </source>
</evidence>
<dbReference type="NCBIfam" id="TIGR00347">
    <property type="entry name" value="bioD"/>
    <property type="match status" value="1"/>
</dbReference>
<sequence length="213" mass="23218">MRNFIVTGTDTEVGKTYVSCLIVKALREKGINAAGFKPVACGDRQDARHLREAGPDGLTLDQLNPVFLKNATCPYVAARLENTQVDEEAIRRGYDALAAAHECVLVEGVGGWEVPIGPGRNFSDLAADYRLPVLLVIGNKLGAINHALLTLNAIKARGLECLGIVFNNVKDEWDTACVTNRSMVEEFSDAPILGELIHGQDFMDIDALLERLR</sequence>
<feature type="binding site" evidence="9">
    <location>
        <position position="46"/>
    </location>
    <ligand>
        <name>Mg(2+)</name>
        <dbReference type="ChEBI" id="CHEBI:18420"/>
    </ligand>
</feature>
<organism evidence="10 11">
    <name type="scientific">Akkermansia muciniphila</name>
    <dbReference type="NCBI Taxonomy" id="239935"/>
    <lineage>
        <taxon>Bacteria</taxon>
        <taxon>Pseudomonadati</taxon>
        <taxon>Verrucomicrobiota</taxon>
        <taxon>Verrucomicrobiia</taxon>
        <taxon>Verrucomicrobiales</taxon>
        <taxon>Akkermansiaceae</taxon>
        <taxon>Akkermansia</taxon>
    </lineage>
</organism>
<dbReference type="SUPFAM" id="SSF52540">
    <property type="entry name" value="P-loop containing nucleoside triphosphate hydrolases"/>
    <property type="match status" value="1"/>
</dbReference>
<evidence type="ECO:0000256" key="3">
    <source>
        <dbReference type="ARBA" id="ARBA00022723"/>
    </source>
</evidence>
<keyword evidence="2 9" id="KW-0436">Ligase</keyword>
<comment type="function">
    <text evidence="9">Catalyzes a mechanistically unusual reaction, the ATP-dependent insertion of CO2 between the N7 and N8 nitrogen atoms of 7,8-diaminopelargonic acid (DAPA, also called 7,8-diammoniononanoate) to form a ureido ring.</text>
</comment>
<dbReference type="CDD" id="cd03109">
    <property type="entry name" value="DTBS"/>
    <property type="match status" value="1"/>
</dbReference>
<feature type="binding site" evidence="9">
    <location>
        <begin position="12"/>
        <end position="17"/>
    </location>
    <ligand>
        <name>ATP</name>
        <dbReference type="ChEBI" id="CHEBI:30616"/>
    </ligand>
</feature>
<feature type="binding site" evidence="9">
    <location>
        <begin position="167"/>
        <end position="168"/>
    </location>
    <ligand>
        <name>ATP</name>
        <dbReference type="ChEBI" id="CHEBI:30616"/>
    </ligand>
</feature>
<evidence type="ECO:0000313" key="11">
    <source>
        <dbReference type="Proteomes" id="UP000236000"/>
    </source>
</evidence>
<reference evidence="10 11" key="1">
    <citation type="journal article" date="2017" name="BMC Genomics">
        <title>Genome sequencing of 39 Akkermansia muciniphila isolates reveals its population structure, genomic and functional diverisity, and global distribution in mammalian gut microbiotas.</title>
        <authorList>
            <person name="Guo X."/>
            <person name="Li S."/>
            <person name="Zhang J."/>
            <person name="Wu F."/>
            <person name="Li X."/>
            <person name="Wu D."/>
            <person name="Zhang M."/>
            <person name="Ou Z."/>
            <person name="Jie Z."/>
            <person name="Yan Q."/>
            <person name="Li P."/>
            <person name="Yi J."/>
            <person name="Peng Y."/>
        </authorList>
    </citation>
    <scope>NUCLEOTIDE SEQUENCE [LARGE SCALE GENOMIC DNA]</scope>
    <source>
        <strain evidence="10 11">GP24</strain>
    </source>
</reference>
<dbReference type="InterPro" id="IPR004472">
    <property type="entry name" value="DTB_synth_BioD"/>
</dbReference>
<dbReference type="RefSeq" id="WP_102711873.1">
    <property type="nucleotide sequence ID" value="NZ_PJKA01000003.1"/>
</dbReference>
<proteinExistence type="inferred from homology"/>
<keyword evidence="1 9" id="KW-0963">Cytoplasm</keyword>
<keyword evidence="4 9" id="KW-0547">Nucleotide-binding</keyword>
<evidence type="ECO:0000256" key="2">
    <source>
        <dbReference type="ARBA" id="ARBA00022598"/>
    </source>
</evidence>
<comment type="cofactor">
    <cofactor evidence="9">
        <name>Mg(2+)</name>
        <dbReference type="ChEBI" id="CHEBI:18420"/>
    </cofactor>
</comment>
<evidence type="ECO:0000256" key="9">
    <source>
        <dbReference type="HAMAP-Rule" id="MF_00336"/>
    </source>
</evidence>
<dbReference type="Proteomes" id="UP000236000">
    <property type="component" value="Unassembled WGS sequence"/>
</dbReference>
<feature type="active site" evidence="9">
    <location>
        <position position="37"/>
    </location>
</feature>
<dbReference type="EMBL" id="PJKA01000003">
    <property type="protein sequence ID" value="PNC19730.1"/>
    <property type="molecule type" value="Genomic_DNA"/>
</dbReference>
<name>A0A2N8HG42_9BACT</name>
<comment type="similarity">
    <text evidence="9">Belongs to the dethiobiotin synthetase family.</text>
</comment>
<comment type="subunit">
    <text evidence="9">Homodimer.</text>
</comment>
<dbReference type="OrthoDB" id="9802097at2"/>
<dbReference type="HAMAP" id="MF_00336">
    <property type="entry name" value="BioD"/>
    <property type="match status" value="1"/>
</dbReference>
<keyword evidence="7 9" id="KW-0460">Magnesium</keyword>
<dbReference type="GO" id="GO:0005524">
    <property type="term" value="F:ATP binding"/>
    <property type="evidence" value="ECO:0007669"/>
    <property type="project" value="UniProtKB-UniRule"/>
</dbReference>
<dbReference type="GO" id="GO:0004141">
    <property type="term" value="F:dethiobiotin synthase activity"/>
    <property type="evidence" value="ECO:0007669"/>
    <property type="project" value="UniProtKB-UniRule"/>
</dbReference>
<dbReference type="PIRSF" id="PIRSF006755">
    <property type="entry name" value="DTB_synth"/>
    <property type="match status" value="1"/>
</dbReference>
<feature type="binding site" evidence="9">
    <location>
        <begin position="107"/>
        <end position="110"/>
    </location>
    <ligand>
        <name>ATP</name>
        <dbReference type="ChEBI" id="CHEBI:30616"/>
    </ligand>
</feature>
<feature type="binding site" evidence="9">
    <location>
        <position position="16"/>
    </location>
    <ligand>
        <name>Mg(2+)</name>
        <dbReference type="ChEBI" id="CHEBI:18420"/>
    </ligand>
</feature>
<dbReference type="GO" id="GO:0005829">
    <property type="term" value="C:cytosol"/>
    <property type="evidence" value="ECO:0007669"/>
    <property type="project" value="TreeGrafter"/>
</dbReference>
<evidence type="ECO:0000256" key="6">
    <source>
        <dbReference type="ARBA" id="ARBA00022840"/>
    </source>
</evidence>
<keyword evidence="3 9" id="KW-0479">Metal-binding</keyword>
<dbReference type="UniPathway" id="UPA00078">
    <property type="reaction ID" value="UER00161"/>
</dbReference>
<gene>
    <name evidence="9 10" type="primary">bioD</name>
    <name evidence="10" type="ORF">CXU22_01585</name>
</gene>
<evidence type="ECO:0000256" key="4">
    <source>
        <dbReference type="ARBA" id="ARBA00022741"/>
    </source>
</evidence>
<evidence type="ECO:0000256" key="8">
    <source>
        <dbReference type="ARBA" id="ARBA00047386"/>
    </source>
</evidence>
<dbReference type="AlphaFoldDB" id="A0A2N8HG42"/>
<comment type="caution">
    <text evidence="9">Lacks conserved residue(s) required for the propagation of feature annotation.</text>
</comment>
<comment type="catalytic activity">
    <reaction evidence="9">
        <text>(7R,8S)-7,8-diammoniononanoate + CO2 + ATP = (4R,5S)-dethiobiotin + ADP + phosphate + 3 H(+)</text>
        <dbReference type="Rhea" id="RHEA:15805"/>
        <dbReference type="ChEBI" id="CHEBI:15378"/>
        <dbReference type="ChEBI" id="CHEBI:16526"/>
        <dbReference type="ChEBI" id="CHEBI:30616"/>
        <dbReference type="ChEBI" id="CHEBI:43474"/>
        <dbReference type="ChEBI" id="CHEBI:149469"/>
        <dbReference type="ChEBI" id="CHEBI:149473"/>
        <dbReference type="ChEBI" id="CHEBI:456216"/>
        <dbReference type="EC" id="6.3.3.3"/>
    </reaction>
</comment>
<dbReference type="FunFam" id="3.40.50.300:FF:000292">
    <property type="entry name" value="ATP-dependent dethiobiotin synthetase BioD"/>
    <property type="match status" value="1"/>
</dbReference>
<evidence type="ECO:0000256" key="7">
    <source>
        <dbReference type="ARBA" id="ARBA00022842"/>
    </source>
</evidence>
<dbReference type="PANTHER" id="PTHR43210">
    <property type="entry name" value="DETHIOBIOTIN SYNTHETASE"/>
    <property type="match status" value="1"/>
</dbReference>
<protein>
    <recommendedName>
        <fullName evidence="9">ATP-dependent dethiobiotin synthetase BioD</fullName>
        <ecNumber evidence="9">6.3.3.3</ecNumber>
    </recommendedName>
    <alternativeName>
        <fullName evidence="9">DTB synthetase</fullName>
        <shortName evidence="9">DTBS</shortName>
    </alternativeName>
    <alternativeName>
        <fullName evidence="9">Dethiobiotin synthase</fullName>
    </alternativeName>
</protein>
<comment type="catalytic activity">
    <reaction evidence="8">
        <text>(7R,8S)-8-amino-7-(carboxyamino)nonanoate + ATP = (4R,5S)-dethiobiotin + ADP + phosphate + H(+)</text>
        <dbReference type="Rhea" id="RHEA:63684"/>
        <dbReference type="ChEBI" id="CHEBI:15378"/>
        <dbReference type="ChEBI" id="CHEBI:30616"/>
        <dbReference type="ChEBI" id="CHEBI:43474"/>
        <dbReference type="ChEBI" id="CHEBI:149470"/>
        <dbReference type="ChEBI" id="CHEBI:149473"/>
        <dbReference type="ChEBI" id="CHEBI:456216"/>
    </reaction>
</comment>
<dbReference type="PANTHER" id="PTHR43210:SF2">
    <property type="entry name" value="ATP-DEPENDENT DETHIOBIOTIN SYNTHETASE BIOD 2"/>
    <property type="match status" value="1"/>
</dbReference>
<dbReference type="InterPro" id="IPR027417">
    <property type="entry name" value="P-loop_NTPase"/>
</dbReference>
<feature type="binding site" evidence="9">
    <location>
        <position position="46"/>
    </location>
    <ligand>
        <name>ATP</name>
        <dbReference type="ChEBI" id="CHEBI:30616"/>
    </ligand>
</feature>
<dbReference type="GO" id="GO:0009102">
    <property type="term" value="P:biotin biosynthetic process"/>
    <property type="evidence" value="ECO:0007669"/>
    <property type="project" value="UniProtKB-UniRule"/>
</dbReference>
<dbReference type="EC" id="6.3.3.3" evidence="9"/>
<keyword evidence="6 9" id="KW-0067">ATP-binding</keyword>
<dbReference type="GO" id="GO:0000287">
    <property type="term" value="F:magnesium ion binding"/>
    <property type="evidence" value="ECO:0007669"/>
    <property type="project" value="UniProtKB-UniRule"/>
</dbReference>
<evidence type="ECO:0000256" key="1">
    <source>
        <dbReference type="ARBA" id="ARBA00022490"/>
    </source>
</evidence>
<dbReference type="Gene3D" id="3.40.50.300">
    <property type="entry name" value="P-loop containing nucleotide triphosphate hydrolases"/>
    <property type="match status" value="1"/>
</dbReference>
<dbReference type="Pfam" id="PF13500">
    <property type="entry name" value="AAA_26"/>
    <property type="match status" value="1"/>
</dbReference>
<comment type="pathway">
    <text evidence="9">Cofactor biosynthesis; biotin biosynthesis; biotin from 7,8-diaminononanoate: step 1/2.</text>
</comment>
<comment type="caution">
    <text evidence="10">The sequence shown here is derived from an EMBL/GenBank/DDBJ whole genome shotgun (WGS) entry which is preliminary data.</text>
</comment>
<accession>A0A2N8HG42</accession>
<keyword evidence="5 9" id="KW-0093">Biotin biosynthesis</keyword>
<comment type="subcellular location">
    <subcellularLocation>
        <location evidence="9">Cytoplasm</location>
    </subcellularLocation>
</comment>
<evidence type="ECO:0000313" key="10">
    <source>
        <dbReference type="EMBL" id="PNC19730.1"/>
    </source>
</evidence>
<dbReference type="GO" id="GO:0042803">
    <property type="term" value="F:protein homodimerization activity"/>
    <property type="evidence" value="ECO:0007669"/>
    <property type="project" value="UniProtKB-ARBA"/>
</dbReference>